<evidence type="ECO:0000259" key="22">
    <source>
        <dbReference type="PROSITE" id="PS51003"/>
    </source>
</evidence>
<feature type="transmembrane region" description="Helical" evidence="20">
    <location>
        <begin position="30"/>
        <end position="57"/>
    </location>
</feature>
<keyword evidence="10" id="KW-0999">Mitochondrion inner membrane</keyword>
<evidence type="ECO:0000256" key="3">
    <source>
        <dbReference type="ARBA" id="ARBA00011649"/>
    </source>
</evidence>
<feature type="transmembrane region" description="Helical" evidence="20">
    <location>
        <begin position="320"/>
        <end position="341"/>
    </location>
</feature>
<dbReference type="InterPro" id="IPR005798">
    <property type="entry name" value="Cyt_b/b6_C"/>
</dbReference>
<dbReference type="GO" id="GO:0045275">
    <property type="term" value="C:respiratory chain complex III"/>
    <property type="evidence" value="ECO:0007669"/>
    <property type="project" value="InterPro"/>
</dbReference>
<feature type="binding site" description="axial binding residue" evidence="19">
    <location>
        <position position="84"/>
    </location>
    <ligand>
        <name>heme b</name>
        <dbReference type="ChEBI" id="CHEBI:60344"/>
        <label>b562</label>
    </ligand>
    <ligandPart>
        <name>Fe</name>
        <dbReference type="ChEBI" id="CHEBI:18248"/>
    </ligandPart>
</feature>
<dbReference type="PANTHER" id="PTHR19271:SF16">
    <property type="entry name" value="CYTOCHROME B"/>
    <property type="match status" value="1"/>
</dbReference>
<feature type="domain" description="Cytochrome b/b6 C-terminal region profile" evidence="22">
    <location>
        <begin position="211"/>
        <end position="379"/>
    </location>
</feature>
<feature type="transmembrane region" description="Helical" evidence="20">
    <location>
        <begin position="289"/>
        <end position="308"/>
    </location>
</feature>
<evidence type="ECO:0000313" key="23">
    <source>
        <dbReference type="EMBL" id="AIW06099.1"/>
    </source>
</evidence>
<evidence type="ECO:0000256" key="13">
    <source>
        <dbReference type="ARBA" id="ARBA00023004"/>
    </source>
</evidence>
<evidence type="ECO:0000256" key="5">
    <source>
        <dbReference type="ARBA" id="ARBA00022448"/>
    </source>
</evidence>
<comment type="subunit">
    <text evidence="3">The main subunits of complex b-c1 are: cytochrome b, cytochrome c1 and the Rieske protein.</text>
</comment>
<comment type="similarity">
    <text evidence="17 20">Belongs to the cytochrome b family.</text>
</comment>
<dbReference type="AlphaFoldDB" id="A0A0A0RYM2"/>
<dbReference type="GO" id="GO:0006122">
    <property type="term" value="P:mitochondrial electron transport, ubiquinol to cytochrome c"/>
    <property type="evidence" value="ECO:0007669"/>
    <property type="project" value="TreeGrafter"/>
</dbReference>
<dbReference type="GO" id="GO:0008121">
    <property type="term" value="F:quinol-cytochrome-c reductase activity"/>
    <property type="evidence" value="ECO:0007669"/>
    <property type="project" value="InterPro"/>
</dbReference>
<proteinExistence type="inferred from homology"/>
<reference evidence="23" key="1">
    <citation type="journal article" date="2014" name="Nucleic Acids Res.">
        <title>Multiplex sequencing of pooled mitochondrial genomes-a crucial step toward biodiversity analysis using mito-metagenomics.</title>
        <authorList>
            <person name="Tang M."/>
            <person name="Tan M."/>
            <person name="Meng G."/>
            <person name="Yang S."/>
            <person name="Su X."/>
            <person name="Liu S."/>
            <person name="Song W."/>
            <person name="Li Y."/>
            <person name="Wu Q."/>
            <person name="Zhang A."/>
            <person name="Zhou X."/>
        </authorList>
    </citation>
    <scope>NUCLEOTIDE SEQUENCE</scope>
    <source>
        <strain evidence="23">CL131</strain>
    </source>
</reference>
<evidence type="ECO:0000256" key="14">
    <source>
        <dbReference type="ARBA" id="ARBA00023075"/>
    </source>
</evidence>
<evidence type="ECO:0000256" key="2">
    <source>
        <dbReference type="ARBA" id="ARBA00004448"/>
    </source>
</evidence>
<dbReference type="Pfam" id="PF00033">
    <property type="entry name" value="Cytochrome_B"/>
    <property type="match status" value="1"/>
</dbReference>
<keyword evidence="5 20" id="KW-0813">Transport</keyword>
<feature type="domain" description="Cytochrome b/b6 N-terminal region profile" evidence="21">
    <location>
        <begin position="1"/>
        <end position="210"/>
    </location>
</feature>
<evidence type="ECO:0000256" key="11">
    <source>
        <dbReference type="ARBA" id="ARBA00022982"/>
    </source>
</evidence>
<keyword evidence="13 19" id="KW-0408">Iron</keyword>
<dbReference type="InterPro" id="IPR048260">
    <property type="entry name" value="Cytochrome_b_C_euk/bac"/>
</dbReference>
<feature type="transmembrane region" description="Helical" evidence="20">
    <location>
        <begin position="146"/>
        <end position="167"/>
    </location>
</feature>
<keyword evidence="12 20" id="KW-1133">Transmembrane helix</keyword>
<comment type="function">
    <text evidence="1 20">Component of the ubiquinol-cytochrome c reductase complex (complex III or cytochrome b-c1 complex) that is part of the mitochondrial respiratory chain. The b-c1 complex mediates electron transfer from ubiquinol to cytochrome c. Contributes to the generation of a proton gradient across the mitochondrial membrane that is then used for ATP synthesis.</text>
</comment>
<feature type="binding site" evidence="18">
    <location>
        <position position="202"/>
    </location>
    <ligand>
        <name>a ubiquinone</name>
        <dbReference type="ChEBI" id="CHEBI:16389"/>
    </ligand>
</feature>
<evidence type="ECO:0000256" key="15">
    <source>
        <dbReference type="ARBA" id="ARBA00023128"/>
    </source>
</evidence>
<keyword evidence="14" id="KW-0830">Ubiquinone</keyword>
<feature type="transmembrane region" description="Helical" evidence="20">
    <location>
        <begin position="230"/>
        <end position="250"/>
    </location>
</feature>
<evidence type="ECO:0000256" key="8">
    <source>
        <dbReference type="ARBA" id="ARBA00022692"/>
    </source>
</evidence>
<dbReference type="PANTHER" id="PTHR19271">
    <property type="entry name" value="CYTOCHROME B"/>
    <property type="match status" value="1"/>
</dbReference>
<feature type="binding site" description="axial binding residue" evidence="19">
    <location>
        <position position="197"/>
    </location>
    <ligand>
        <name>heme b</name>
        <dbReference type="ChEBI" id="CHEBI:60344"/>
        <label>b566</label>
    </ligand>
    <ligandPart>
        <name>Fe</name>
        <dbReference type="ChEBI" id="CHEBI:18248"/>
    </ligandPart>
</feature>
<keyword evidence="6 19" id="KW-0349">Heme</keyword>
<name>A0A0A0RYM2_9CUCU</name>
<organism evidence="23">
    <name type="scientific">Propylea japonica</name>
    <dbReference type="NCBI Taxonomy" id="158624"/>
    <lineage>
        <taxon>Eukaryota</taxon>
        <taxon>Metazoa</taxon>
        <taxon>Ecdysozoa</taxon>
        <taxon>Arthropoda</taxon>
        <taxon>Hexapoda</taxon>
        <taxon>Insecta</taxon>
        <taxon>Pterygota</taxon>
        <taxon>Neoptera</taxon>
        <taxon>Endopterygota</taxon>
        <taxon>Coleoptera</taxon>
        <taxon>Polyphaga</taxon>
        <taxon>Cucujiformia</taxon>
        <taxon>Coccinelloidea</taxon>
        <taxon>Coccinellidae</taxon>
        <taxon>Coccinellinae</taxon>
        <taxon>Coccinellini</taxon>
        <taxon>Propylea</taxon>
    </lineage>
</organism>
<evidence type="ECO:0000256" key="16">
    <source>
        <dbReference type="ARBA" id="ARBA00023136"/>
    </source>
</evidence>
<evidence type="ECO:0000256" key="18">
    <source>
        <dbReference type="PIRSR" id="PIRSR038885-1"/>
    </source>
</evidence>
<keyword evidence="15 20" id="KW-0496">Mitochondrion</keyword>
<dbReference type="Gene3D" id="1.20.810.10">
    <property type="entry name" value="Cytochrome Bc1 Complex, Chain C"/>
    <property type="match status" value="1"/>
</dbReference>
<feature type="binding site" description="axial binding residue" evidence="19">
    <location>
        <position position="98"/>
    </location>
    <ligand>
        <name>heme b</name>
        <dbReference type="ChEBI" id="CHEBI:60344"/>
        <label>b566</label>
    </ligand>
    <ligandPart>
        <name>Fe</name>
        <dbReference type="ChEBI" id="CHEBI:18248"/>
    </ligandPart>
</feature>
<dbReference type="GO" id="GO:0005743">
    <property type="term" value="C:mitochondrial inner membrane"/>
    <property type="evidence" value="ECO:0007669"/>
    <property type="project" value="UniProtKB-SubCell"/>
</dbReference>
<dbReference type="InterPro" id="IPR030689">
    <property type="entry name" value="Cytochrome_b"/>
</dbReference>
<keyword evidence="9 19" id="KW-0479">Metal-binding</keyword>
<protein>
    <recommendedName>
        <fullName evidence="4 20">Cytochrome b</fullName>
    </recommendedName>
</protein>
<comment type="cofactor">
    <cofactor evidence="20">
        <name>heme b</name>
        <dbReference type="ChEBI" id="CHEBI:60344"/>
    </cofactor>
    <text evidence="20">Binds 2 heme groups non-covalently.</text>
</comment>
<dbReference type="SUPFAM" id="SSF81342">
    <property type="entry name" value="Transmembrane di-heme cytochromes"/>
    <property type="match status" value="1"/>
</dbReference>
<evidence type="ECO:0000256" key="4">
    <source>
        <dbReference type="ARBA" id="ARBA00013531"/>
    </source>
</evidence>
<dbReference type="CDD" id="cd00290">
    <property type="entry name" value="cytochrome_b_C"/>
    <property type="match status" value="1"/>
</dbReference>
<dbReference type="InterPro" id="IPR036150">
    <property type="entry name" value="Cyt_b/b6_C_sf"/>
</dbReference>
<keyword evidence="16 20" id="KW-0472">Membrane</keyword>
<dbReference type="EMBL" id="KM244660">
    <property type="protein sequence ID" value="AIW06099.1"/>
    <property type="molecule type" value="Genomic_DNA"/>
</dbReference>
<comment type="subcellular location">
    <subcellularLocation>
        <location evidence="2">Mitochondrion inner membrane</location>
        <topology evidence="2">Multi-pass membrane protein</topology>
    </subcellularLocation>
</comment>
<evidence type="ECO:0000256" key="12">
    <source>
        <dbReference type="ARBA" id="ARBA00022989"/>
    </source>
</evidence>
<evidence type="ECO:0000259" key="21">
    <source>
        <dbReference type="PROSITE" id="PS51002"/>
    </source>
</evidence>
<evidence type="ECO:0000256" key="1">
    <source>
        <dbReference type="ARBA" id="ARBA00002566"/>
    </source>
</evidence>
<dbReference type="PROSITE" id="PS51003">
    <property type="entry name" value="CYTB_CTER"/>
    <property type="match status" value="1"/>
</dbReference>
<evidence type="ECO:0000256" key="19">
    <source>
        <dbReference type="PIRSR" id="PIRSR038885-2"/>
    </source>
</evidence>
<dbReference type="GO" id="GO:0046872">
    <property type="term" value="F:metal ion binding"/>
    <property type="evidence" value="ECO:0007669"/>
    <property type="project" value="UniProtKB-UniRule"/>
</dbReference>
<evidence type="ECO:0000256" key="17">
    <source>
        <dbReference type="ARBA" id="ARBA00061233"/>
    </source>
</evidence>
<feature type="transmembrane region" description="Helical" evidence="20">
    <location>
        <begin position="111"/>
        <end position="134"/>
    </location>
</feature>
<feature type="transmembrane region" description="Helical" evidence="20">
    <location>
        <begin position="347"/>
        <end position="365"/>
    </location>
</feature>
<evidence type="ECO:0000256" key="6">
    <source>
        <dbReference type="ARBA" id="ARBA00022617"/>
    </source>
</evidence>
<dbReference type="GO" id="GO:0016491">
    <property type="term" value="F:oxidoreductase activity"/>
    <property type="evidence" value="ECO:0007669"/>
    <property type="project" value="UniProtKB-UniRule"/>
</dbReference>
<sequence>MKMPLRKNNSLLKLMNNTLIDLPTPTNISYLWNFGSLLGLCLIIQIMTGLFLTMHYCANIEMAFNSVSHICRDVNMGWLIRTIHANGASFFFICMYIHIGRGMYYSSYKLINTWMTGTTILFLTMATAFLGYVLPWGQMSFWGATVITNLLSAIPYLGNSIVIWIWGGFAVDNATLTRFYSLHFILPFIISAFIMIHLLFLHNTGSNNPLGTNSNTDKIPFHPYFTFKDILGFLIMVFIMMNIVILKPYMLSDPDNFIPANPLSTPVHIQPEWYFLFAYAILRSIPNKLGGVIALVMSIAILYIIPFINKKMMKNNSFYTLNKILFWMFFMMILILTWIGAKPVEDPFIMTGQIFTLLYFLYFILNPLIYKIWDLIVFN</sequence>
<dbReference type="PIRSF" id="PIRSF038885">
    <property type="entry name" value="COB"/>
    <property type="match status" value="1"/>
</dbReference>
<keyword evidence="8 20" id="KW-0812">Transmembrane</keyword>
<dbReference type="InterPro" id="IPR016174">
    <property type="entry name" value="Di-haem_cyt_TM"/>
</dbReference>
<dbReference type="InterPro" id="IPR005797">
    <property type="entry name" value="Cyt_b/b6_N"/>
</dbReference>
<gene>
    <name evidence="23" type="primary">CYTB</name>
</gene>
<evidence type="ECO:0000256" key="10">
    <source>
        <dbReference type="ARBA" id="ARBA00022792"/>
    </source>
</evidence>
<feature type="transmembrane region" description="Helical" evidence="20">
    <location>
        <begin position="78"/>
        <end position="99"/>
    </location>
</feature>
<keyword evidence="7 20" id="KW-0679">Respiratory chain</keyword>
<keyword evidence="11 20" id="KW-0249">Electron transport</keyword>
<dbReference type="SUPFAM" id="SSF81648">
    <property type="entry name" value="a domain/subunit of cytochrome bc1 complex (Ubiquinol-cytochrome c reductase)"/>
    <property type="match status" value="1"/>
</dbReference>
<dbReference type="CDD" id="cd00284">
    <property type="entry name" value="Cytochrome_b_N"/>
    <property type="match status" value="1"/>
</dbReference>
<dbReference type="FunFam" id="1.20.810.10:FF:000002">
    <property type="entry name" value="Cytochrome b"/>
    <property type="match status" value="1"/>
</dbReference>
<dbReference type="InterPro" id="IPR027387">
    <property type="entry name" value="Cytb/b6-like_sf"/>
</dbReference>
<feature type="transmembrane region" description="Helical" evidence="20">
    <location>
        <begin position="179"/>
        <end position="201"/>
    </location>
</feature>
<comment type="cofactor">
    <cofactor evidence="19">
        <name>heme</name>
        <dbReference type="ChEBI" id="CHEBI:30413"/>
    </cofactor>
    <text evidence="19">Binds 2 heme groups non-covalently.</text>
</comment>
<accession>A0A0A0RYM2</accession>
<dbReference type="PROSITE" id="PS51002">
    <property type="entry name" value="CYTB_NTER"/>
    <property type="match status" value="1"/>
</dbReference>
<dbReference type="InterPro" id="IPR048259">
    <property type="entry name" value="Cytochrome_b_N_euk/bac"/>
</dbReference>
<dbReference type="Pfam" id="PF00032">
    <property type="entry name" value="Cytochrom_B_C"/>
    <property type="match status" value="1"/>
</dbReference>
<feature type="binding site" description="axial binding residue" evidence="19">
    <location>
        <position position="183"/>
    </location>
    <ligand>
        <name>heme b</name>
        <dbReference type="ChEBI" id="CHEBI:60344"/>
        <label>b562</label>
    </ligand>
    <ligandPart>
        <name>Fe</name>
        <dbReference type="ChEBI" id="CHEBI:18248"/>
    </ligandPart>
</feature>
<evidence type="ECO:0000256" key="7">
    <source>
        <dbReference type="ARBA" id="ARBA00022660"/>
    </source>
</evidence>
<geneLocation type="mitochondrion" evidence="23"/>
<evidence type="ECO:0000256" key="20">
    <source>
        <dbReference type="RuleBase" id="RU362117"/>
    </source>
</evidence>
<evidence type="ECO:0000256" key="9">
    <source>
        <dbReference type="ARBA" id="ARBA00022723"/>
    </source>
</evidence>